<protein>
    <submittedName>
        <fullName evidence="3">Uncharacterized protein DUF5077</fullName>
    </submittedName>
</protein>
<dbReference type="STRING" id="1168289.GCA_000259075_00850"/>
<dbReference type="EMBL" id="QPIZ01000007">
    <property type="protein sequence ID" value="RCW36835.1"/>
    <property type="molecule type" value="Genomic_DNA"/>
</dbReference>
<accession>A0A2T0XEH3</accession>
<dbReference type="AlphaFoldDB" id="A0A2T0XEH3"/>
<dbReference type="OrthoDB" id="6014523at2"/>
<sequence length="440" mass="49450">MQTRFKLRFIGLSILTLLVSSSQCSSEKSFSGNTDVNLEGGVAIPTAGNSWFINQPFKNHQYITDNGIEHWSGHGDTIRTYFRVGSANSLSLGIRARARGEASSVAVEVCGQATEIKVTSAEFTDLPVGEFKLNDAGYQEVDIISSPGNQNAELDISHIIVAGDFKELDYVKDDFYWGRRGPSVHLRYNIPKEASPIRYFYNEITVPEGEDVQGSYFMANGFGQGYMGIQVNSEVERRILFSVWSPFHTDNPDEIPEHMRIKLLKKGDDVHAGKFGNEGSGGQSYKKFMWKAGVTYGFLLKGEPTESNSTRFTAWFFDPESNQWSLIASFERPETNTYLTGLHSFLENFRTETGFISRKAYYSNQWVFDIGENWHRLTGAVFTADATARKKARLDYAGGAEGGKFFMKNCGFFNSGVEIDSEFFREPVGKRPQINFEELP</sequence>
<feature type="domain" description="DUF5077" evidence="2">
    <location>
        <begin position="44"/>
        <end position="164"/>
    </location>
</feature>
<evidence type="ECO:0000259" key="2">
    <source>
        <dbReference type="Pfam" id="PF16871"/>
    </source>
</evidence>
<proteinExistence type="predicted"/>
<dbReference type="Pfam" id="PF16871">
    <property type="entry name" value="DUF5077"/>
    <property type="match status" value="1"/>
</dbReference>
<dbReference type="InterPro" id="IPR031712">
    <property type="entry name" value="DUF5077"/>
</dbReference>
<keyword evidence="4" id="KW-1185">Reference proteome</keyword>
<name>A0A2T0XEH3_9BACT</name>
<evidence type="ECO:0000256" key="1">
    <source>
        <dbReference type="SAM" id="SignalP"/>
    </source>
</evidence>
<gene>
    <name evidence="3" type="ORF">DFO77_107126</name>
</gene>
<reference evidence="3 4" key="1">
    <citation type="submission" date="2018-07" db="EMBL/GenBank/DDBJ databases">
        <title>Freshwater and sediment microbial communities from various areas in North America, analyzing microbe dynamics in response to fracking.</title>
        <authorList>
            <person name="Lamendella R."/>
        </authorList>
    </citation>
    <scope>NUCLEOTIDE SEQUENCE [LARGE SCALE GENOMIC DNA]</scope>
    <source>
        <strain evidence="3 4">160A</strain>
    </source>
</reference>
<feature type="signal peptide" evidence="1">
    <location>
        <begin position="1"/>
        <end position="25"/>
    </location>
</feature>
<evidence type="ECO:0000313" key="3">
    <source>
        <dbReference type="EMBL" id="RCW36835.1"/>
    </source>
</evidence>
<dbReference type="RefSeq" id="WP_106153691.1">
    <property type="nucleotide sequence ID" value="NZ_PVTS01000012.1"/>
</dbReference>
<dbReference type="Proteomes" id="UP000252733">
    <property type="component" value="Unassembled WGS sequence"/>
</dbReference>
<organism evidence="3 4">
    <name type="scientific">Marinilabilia salmonicolor</name>
    <dbReference type="NCBI Taxonomy" id="989"/>
    <lineage>
        <taxon>Bacteria</taxon>
        <taxon>Pseudomonadati</taxon>
        <taxon>Bacteroidota</taxon>
        <taxon>Bacteroidia</taxon>
        <taxon>Marinilabiliales</taxon>
        <taxon>Marinilabiliaceae</taxon>
        <taxon>Marinilabilia</taxon>
    </lineage>
</organism>
<dbReference type="InterPro" id="IPR021862">
    <property type="entry name" value="DUF3472"/>
</dbReference>
<feature type="chain" id="PRO_5030056623" evidence="1">
    <location>
        <begin position="26"/>
        <end position="440"/>
    </location>
</feature>
<evidence type="ECO:0000313" key="4">
    <source>
        <dbReference type="Proteomes" id="UP000252733"/>
    </source>
</evidence>
<keyword evidence="1" id="KW-0732">Signal</keyword>
<comment type="caution">
    <text evidence="3">The sequence shown here is derived from an EMBL/GenBank/DDBJ whole genome shotgun (WGS) entry which is preliminary data.</text>
</comment>
<dbReference type="Pfam" id="PF11958">
    <property type="entry name" value="DUF3472"/>
    <property type="match status" value="1"/>
</dbReference>